<protein>
    <submittedName>
        <fullName evidence="8">Sodium-dependent transporter</fullName>
    </submittedName>
</protein>
<feature type="transmembrane region" description="Helical" evidence="7">
    <location>
        <begin position="358"/>
        <end position="378"/>
    </location>
</feature>
<evidence type="ECO:0000313" key="8">
    <source>
        <dbReference type="EMBL" id="GMA41409.1"/>
    </source>
</evidence>
<keyword evidence="3 7" id="KW-0812">Transmembrane</keyword>
<organism evidence="8 9">
    <name type="scientific">Mobilicoccus caccae</name>
    <dbReference type="NCBI Taxonomy" id="1859295"/>
    <lineage>
        <taxon>Bacteria</taxon>
        <taxon>Bacillati</taxon>
        <taxon>Actinomycetota</taxon>
        <taxon>Actinomycetes</taxon>
        <taxon>Micrococcales</taxon>
        <taxon>Dermatophilaceae</taxon>
        <taxon>Mobilicoccus</taxon>
    </lineage>
</organism>
<feature type="transmembrane region" description="Helical" evidence="7">
    <location>
        <begin position="317"/>
        <end position="338"/>
    </location>
</feature>
<evidence type="ECO:0000256" key="6">
    <source>
        <dbReference type="SAM" id="MobiDB-lite"/>
    </source>
</evidence>
<dbReference type="PANTHER" id="PTHR42948">
    <property type="entry name" value="TRANSPORTER"/>
    <property type="match status" value="1"/>
</dbReference>
<keyword evidence="9" id="KW-1185">Reference proteome</keyword>
<feature type="transmembrane region" description="Helical" evidence="7">
    <location>
        <begin position="148"/>
        <end position="170"/>
    </location>
</feature>
<feature type="transmembrane region" description="Helical" evidence="7">
    <location>
        <begin position="466"/>
        <end position="490"/>
    </location>
</feature>
<gene>
    <name evidence="8" type="ORF">GCM10025883_34540</name>
</gene>
<evidence type="ECO:0000256" key="1">
    <source>
        <dbReference type="ARBA" id="ARBA00004141"/>
    </source>
</evidence>
<proteinExistence type="predicted"/>
<dbReference type="PROSITE" id="PS50267">
    <property type="entry name" value="NA_NEUROTRAN_SYMP_3"/>
    <property type="match status" value="1"/>
</dbReference>
<sequence>MTVARTVHREAFSSRTVFILAAIGSAVGLGNIWRYPYVAYSSGGGAFLIPYLVALLTAGIPLLFLDYALGHKFRGSPPLAFRRLSRWTEPFGWVQVLMCLAIATFYACVIAWAASYAWFSLTLAWGDDAEAFFAGTFLQQGEATMFGGLVPTVAIPLVLVWVVNIAIVAIGVERGIGRLNRFLLPLLIALFIGLVIRSLFLPGAMAGLDAFFTPNWAALGDPQVWIAAYGQIFFSLSVAFGAMLTYASHLKRRTNLTASGLVVGFSNSAFEVLAGIGVFAALGFLAAQSGVPVSEAAAGGPGLAFVAFPTLISQMPFGQIFGSLFFLTLVFAGITSLVSILQPPAMAISEKFGISHRAATLSVGTVAAIVSISIFPTTTGLNTLDVVDNWINNVLLVSNTLVMVVVVVWVVRKTPMLARHLNGVGSFKIGGWWTVCLGIVTPLILGWTATQSVITLLRDGYEDLPGALLATFGWGVVGGIVVLAVLMTFVPWRNEDHLAAGVDLDDPREEAEAARVDGPRRDSRSDDGRPHTPSKEDSE</sequence>
<dbReference type="Proteomes" id="UP001157126">
    <property type="component" value="Unassembled WGS sequence"/>
</dbReference>
<dbReference type="CDD" id="cd10334">
    <property type="entry name" value="SLC6sbd_u1"/>
    <property type="match status" value="1"/>
</dbReference>
<feature type="transmembrane region" description="Helical" evidence="7">
    <location>
        <begin position="45"/>
        <end position="69"/>
    </location>
</feature>
<feature type="transmembrane region" description="Helical" evidence="7">
    <location>
        <begin position="224"/>
        <end position="246"/>
    </location>
</feature>
<dbReference type="Pfam" id="PF00209">
    <property type="entry name" value="SNF"/>
    <property type="match status" value="2"/>
</dbReference>
<feature type="transmembrane region" description="Helical" evidence="7">
    <location>
        <begin position="258"/>
        <end position="285"/>
    </location>
</feature>
<keyword evidence="5 7" id="KW-0472">Membrane</keyword>
<dbReference type="InterPro" id="IPR037272">
    <property type="entry name" value="SNS_sf"/>
</dbReference>
<feature type="transmembrane region" description="Helical" evidence="7">
    <location>
        <begin position="12"/>
        <end position="33"/>
    </location>
</feature>
<comment type="caution">
    <text evidence="8">The sequence shown here is derived from an EMBL/GenBank/DDBJ whole genome shotgun (WGS) entry which is preliminary data.</text>
</comment>
<dbReference type="NCBIfam" id="NF037979">
    <property type="entry name" value="Na_transp"/>
    <property type="match status" value="1"/>
</dbReference>
<dbReference type="PRINTS" id="PR00176">
    <property type="entry name" value="NANEUSMPORT"/>
</dbReference>
<evidence type="ECO:0000256" key="5">
    <source>
        <dbReference type="ARBA" id="ARBA00023136"/>
    </source>
</evidence>
<feature type="transmembrane region" description="Helical" evidence="7">
    <location>
        <begin position="182"/>
        <end position="204"/>
    </location>
</feature>
<reference evidence="9" key="1">
    <citation type="journal article" date="2019" name="Int. J. Syst. Evol. Microbiol.">
        <title>The Global Catalogue of Microorganisms (GCM) 10K type strain sequencing project: providing services to taxonomists for standard genome sequencing and annotation.</title>
        <authorList>
            <consortium name="The Broad Institute Genomics Platform"/>
            <consortium name="The Broad Institute Genome Sequencing Center for Infectious Disease"/>
            <person name="Wu L."/>
            <person name="Ma J."/>
        </authorList>
    </citation>
    <scope>NUCLEOTIDE SEQUENCE [LARGE SCALE GENOMIC DNA]</scope>
    <source>
        <strain evidence="9">NBRC 113072</strain>
    </source>
</reference>
<feature type="transmembrane region" description="Helical" evidence="7">
    <location>
        <begin position="432"/>
        <end position="454"/>
    </location>
</feature>
<evidence type="ECO:0000256" key="2">
    <source>
        <dbReference type="ARBA" id="ARBA00022448"/>
    </source>
</evidence>
<feature type="region of interest" description="Disordered" evidence="6">
    <location>
        <begin position="501"/>
        <end position="539"/>
    </location>
</feature>
<name>A0ABQ6ITY6_9MICO</name>
<accession>A0ABQ6ITY6</accession>
<evidence type="ECO:0000256" key="4">
    <source>
        <dbReference type="ARBA" id="ARBA00022989"/>
    </source>
</evidence>
<dbReference type="EMBL" id="BSUO01000001">
    <property type="protein sequence ID" value="GMA41409.1"/>
    <property type="molecule type" value="Genomic_DNA"/>
</dbReference>
<feature type="transmembrane region" description="Helical" evidence="7">
    <location>
        <begin position="90"/>
        <end position="119"/>
    </location>
</feature>
<keyword evidence="4 7" id="KW-1133">Transmembrane helix</keyword>
<feature type="compositionally biased region" description="Basic and acidic residues" evidence="6">
    <location>
        <begin position="510"/>
        <end position="539"/>
    </location>
</feature>
<dbReference type="SUPFAM" id="SSF161070">
    <property type="entry name" value="SNF-like"/>
    <property type="match status" value="1"/>
</dbReference>
<evidence type="ECO:0000256" key="7">
    <source>
        <dbReference type="SAM" id="Phobius"/>
    </source>
</evidence>
<keyword evidence="2" id="KW-0813">Transport</keyword>
<evidence type="ECO:0000313" key="9">
    <source>
        <dbReference type="Proteomes" id="UP001157126"/>
    </source>
</evidence>
<evidence type="ECO:0000256" key="3">
    <source>
        <dbReference type="ARBA" id="ARBA00022692"/>
    </source>
</evidence>
<dbReference type="InterPro" id="IPR000175">
    <property type="entry name" value="Na/ntran_symport"/>
</dbReference>
<dbReference type="PANTHER" id="PTHR42948:SF1">
    <property type="entry name" value="TRANSPORTER"/>
    <property type="match status" value="1"/>
</dbReference>
<comment type="subcellular location">
    <subcellularLocation>
        <location evidence="1">Membrane</location>
        <topology evidence="1">Multi-pass membrane protein</topology>
    </subcellularLocation>
</comment>
<feature type="transmembrane region" description="Helical" evidence="7">
    <location>
        <begin position="390"/>
        <end position="411"/>
    </location>
</feature>
<dbReference type="RefSeq" id="WP_284304958.1">
    <property type="nucleotide sequence ID" value="NZ_BSUO01000001.1"/>
</dbReference>